<proteinExistence type="predicted"/>
<gene>
    <name evidence="3" type="ORF">ACFFH7_35760</name>
</gene>
<dbReference type="Pfam" id="PF00239">
    <property type="entry name" value="Resolvase"/>
    <property type="match status" value="1"/>
</dbReference>
<dbReference type="InterPro" id="IPR006119">
    <property type="entry name" value="Resolv_N"/>
</dbReference>
<comment type="caution">
    <text evidence="3">The sequence shown here is derived from an EMBL/GenBank/DDBJ whole genome shotgun (WGS) entry which is preliminary data.</text>
</comment>
<feature type="region of interest" description="Disordered" evidence="1">
    <location>
        <begin position="124"/>
        <end position="169"/>
    </location>
</feature>
<evidence type="ECO:0000256" key="1">
    <source>
        <dbReference type="SAM" id="MobiDB-lite"/>
    </source>
</evidence>
<reference evidence="3 4" key="1">
    <citation type="submission" date="2024-09" db="EMBL/GenBank/DDBJ databases">
        <authorList>
            <person name="Sun Q."/>
            <person name="Mori K."/>
        </authorList>
    </citation>
    <scope>NUCLEOTIDE SEQUENCE [LARGE SCALE GENOMIC DNA]</scope>
    <source>
        <strain evidence="3 4">TBRC 1432</strain>
    </source>
</reference>
<name>A0ABV6N2Y8_9PSEU</name>
<dbReference type="EMBL" id="JBHLUD010000013">
    <property type="protein sequence ID" value="MFC0546913.1"/>
    <property type="molecule type" value="Genomic_DNA"/>
</dbReference>
<dbReference type="Gene3D" id="3.40.50.1390">
    <property type="entry name" value="Resolvase, N-terminal catalytic domain"/>
    <property type="match status" value="1"/>
</dbReference>
<dbReference type="InterPro" id="IPR036162">
    <property type="entry name" value="Resolvase-like_N_sf"/>
</dbReference>
<dbReference type="SUPFAM" id="SSF53041">
    <property type="entry name" value="Resolvase-like"/>
    <property type="match status" value="1"/>
</dbReference>
<dbReference type="RefSeq" id="WP_273937152.1">
    <property type="nucleotide sequence ID" value="NZ_CP097263.1"/>
</dbReference>
<accession>A0ABV6N2Y8</accession>
<protein>
    <submittedName>
        <fullName evidence="3">Recombinase family protein</fullName>
    </submittedName>
</protein>
<keyword evidence="4" id="KW-1185">Reference proteome</keyword>
<evidence type="ECO:0000313" key="3">
    <source>
        <dbReference type="EMBL" id="MFC0546913.1"/>
    </source>
</evidence>
<evidence type="ECO:0000259" key="2">
    <source>
        <dbReference type="Pfam" id="PF00239"/>
    </source>
</evidence>
<dbReference type="Proteomes" id="UP001589810">
    <property type="component" value="Unassembled WGS sequence"/>
</dbReference>
<sequence>MSVAMAREELPPLGRKIRRAVLYYRGAERAERSAQPLGLHMLRNHCADHRYAVEKTFIDYDEGYTLDRPGLASMQSYALRTRPDLVLVKDWNHLGKREVDRARIVQTLAAVGVQVESVNAVGDPRLTWPSDAPRGPMRASRPAQPVNGGPVPTATAIPAQKTGTKPTLDYVPLTGPVPAGHQRGETFIHEDVRITPELAQQFLAVNAEFNRQSSPDLERQMAGEMEAGEWDGKSPEGMVFDNQGRLIDGQTRCRAIILSGHDGLIVDVHHNYDPEVFAKLNRGRKRTTAHTLHSAGFGSANHVAACVNLLERYRACFATPPVPYTEWRKMKLSSQRVVDIAKATPDIVTCLQLTGPLANLVKMTKTVGAVGYYLIREAAGRDQKLLDKAEEFLAGVLDPVDAGAGRTDPRTALHRNITRAKLNGVKKSHSEQLGLWLRAWEMFVKGEQTNALSWQDGRSDMPRVYMPGRVRRGK</sequence>
<organism evidence="3 4">
    <name type="scientific">Kutzneria chonburiensis</name>
    <dbReference type="NCBI Taxonomy" id="1483604"/>
    <lineage>
        <taxon>Bacteria</taxon>
        <taxon>Bacillati</taxon>
        <taxon>Actinomycetota</taxon>
        <taxon>Actinomycetes</taxon>
        <taxon>Pseudonocardiales</taxon>
        <taxon>Pseudonocardiaceae</taxon>
        <taxon>Kutzneria</taxon>
    </lineage>
</organism>
<evidence type="ECO:0000313" key="4">
    <source>
        <dbReference type="Proteomes" id="UP001589810"/>
    </source>
</evidence>
<feature type="domain" description="Resolvase/invertase-type recombinase catalytic" evidence="2">
    <location>
        <begin position="22"/>
        <end position="120"/>
    </location>
</feature>